<dbReference type="EMBL" id="BONG01000109">
    <property type="protein sequence ID" value="GIF94669.1"/>
    <property type="molecule type" value="Genomic_DNA"/>
</dbReference>
<comment type="caution">
    <text evidence="2">The sequence shown here is derived from an EMBL/GenBank/DDBJ whole genome shotgun (WGS) entry which is preliminary data.</text>
</comment>
<evidence type="ECO:0000313" key="3">
    <source>
        <dbReference type="Proteomes" id="UP000619293"/>
    </source>
</evidence>
<dbReference type="Proteomes" id="UP000619293">
    <property type="component" value="Unassembled WGS sequence"/>
</dbReference>
<keyword evidence="3" id="KW-1185">Reference proteome</keyword>
<dbReference type="RefSeq" id="WP_191842935.1">
    <property type="nucleotide sequence ID" value="NZ_BAAALB010000037.1"/>
</dbReference>
<feature type="transmembrane region" description="Helical" evidence="1">
    <location>
        <begin position="108"/>
        <end position="127"/>
    </location>
</feature>
<gene>
    <name evidence="2" type="ORF">Cch02nite_81130</name>
</gene>
<evidence type="ECO:0000313" key="2">
    <source>
        <dbReference type="EMBL" id="GIF94669.1"/>
    </source>
</evidence>
<reference evidence="2 3" key="1">
    <citation type="submission" date="2021-01" db="EMBL/GenBank/DDBJ databases">
        <title>Whole genome shotgun sequence of Catellatospora chokoriensis NBRC 107358.</title>
        <authorList>
            <person name="Komaki H."/>
            <person name="Tamura T."/>
        </authorList>
    </citation>
    <scope>NUCLEOTIDE SEQUENCE [LARGE SCALE GENOMIC DNA]</scope>
    <source>
        <strain evidence="2 3">NBRC 107358</strain>
    </source>
</reference>
<organism evidence="2 3">
    <name type="scientific">Catellatospora chokoriensis</name>
    <dbReference type="NCBI Taxonomy" id="310353"/>
    <lineage>
        <taxon>Bacteria</taxon>
        <taxon>Bacillati</taxon>
        <taxon>Actinomycetota</taxon>
        <taxon>Actinomycetes</taxon>
        <taxon>Micromonosporales</taxon>
        <taxon>Micromonosporaceae</taxon>
        <taxon>Catellatospora</taxon>
    </lineage>
</organism>
<keyword evidence="1" id="KW-1133">Transmembrane helix</keyword>
<evidence type="ECO:0000256" key="1">
    <source>
        <dbReference type="SAM" id="Phobius"/>
    </source>
</evidence>
<dbReference type="AlphaFoldDB" id="A0A8J3KEZ1"/>
<keyword evidence="1" id="KW-0812">Transmembrane</keyword>
<sequence>MWTTRQANRTAHAMDALSVLFPLAMGASAASHQDWLGVAVWTAMLGFMARRLWRRWSSGAEASMLSGGAADERDAYIQLRAWANVGQVALGGASVLALLAVLRTGMAWTLWPLVGFGVVQTGSVLWLRARS</sequence>
<keyword evidence="1" id="KW-0472">Membrane</keyword>
<name>A0A8J3KEZ1_9ACTN</name>
<feature type="transmembrane region" description="Helical" evidence="1">
    <location>
        <begin position="81"/>
        <end position="102"/>
    </location>
</feature>
<accession>A0A8J3KEZ1</accession>
<protein>
    <submittedName>
        <fullName evidence="2">Uncharacterized protein</fullName>
    </submittedName>
</protein>
<proteinExistence type="predicted"/>